<organism evidence="2 3">
    <name type="scientific">Catellatospora aurea</name>
    <dbReference type="NCBI Taxonomy" id="1337874"/>
    <lineage>
        <taxon>Bacteria</taxon>
        <taxon>Bacillati</taxon>
        <taxon>Actinomycetota</taxon>
        <taxon>Actinomycetes</taxon>
        <taxon>Micromonosporales</taxon>
        <taxon>Micromonosporaceae</taxon>
        <taxon>Catellatospora</taxon>
    </lineage>
</organism>
<name>A0ABW2H749_9ACTN</name>
<dbReference type="Gene3D" id="1.20.120.450">
    <property type="entry name" value="dinb family like domain"/>
    <property type="match status" value="1"/>
</dbReference>
<dbReference type="NCBIfam" id="TIGR03083">
    <property type="entry name" value="maleylpyruvate isomerase family mycothiol-dependent enzyme"/>
    <property type="match status" value="1"/>
</dbReference>
<accession>A0ABW2H749</accession>
<dbReference type="InterPro" id="IPR024344">
    <property type="entry name" value="MDMPI_metal-binding"/>
</dbReference>
<keyword evidence="3" id="KW-1185">Reference proteome</keyword>
<evidence type="ECO:0000313" key="2">
    <source>
        <dbReference type="EMBL" id="MFC7248117.1"/>
    </source>
</evidence>
<dbReference type="NCBIfam" id="TIGR03086">
    <property type="entry name" value="TIGR03086 family metal-binding protein"/>
    <property type="match status" value="1"/>
</dbReference>
<dbReference type="RefSeq" id="WP_376810787.1">
    <property type="nucleotide sequence ID" value="NZ_JBHTAC010000080.1"/>
</dbReference>
<gene>
    <name evidence="2" type="ORF">ACFQO7_37140</name>
</gene>
<evidence type="ECO:0000259" key="1">
    <source>
        <dbReference type="Pfam" id="PF11716"/>
    </source>
</evidence>
<dbReference type="Pfam" id="PF11716">
    <property type="entry name" value="MDMPI_N"/>
    <property type="match status" value="1"/>
</dbReference>
<feature type="domain" description="Mycothiol-dependent maleylpyruvate isomerase metal-binding" evidence="1">
    <location>
        <begin position="10"/>
        <end position="127"/>
    </location>
</feature>
<dbReference type="Proteomes" id="UP001596392">
    <property type="component" value="Unassembled WGS sequence"/>
</dbReference>
<reference evidence="3" key="1">
    <citation type="journal article" date="2019" name="Int. J. Syst. Evol. Microbiol.">
        <title>The Global Catalogue of Microorganisms (GCM) 10K type strain sequencing project: providing services to taxonomists for standard genome sequencing and annotation.</title>
        <authorList>
            <consortium name="The Broad Institute Genomics Platform"/>
            <consortium name="The Broad Institute Genome Sequencing Center for Infectious Disease"/>
            <person name="Wu L."/>
            <person name="Ma J."/>
        </authorList>
    </citation>
    <scope>NUCLEOTIDE SEQUENCE [LARGE SCALE GENOMIC DNA]</scope>
    <source>
        <strain evidence="3">CGMCC 1.9106</strain>
    </source>
</reference>
<protein>
    <submittedName>
        <fullName evidence="2">TIGR03086 family metal-binding protein</fullName>
    </submittedName>
</protein>
<comment type="caution">
    <text evidence="2">The sequence shown here is derived from an EMBL/GenBank/DDBJ whole genome shotgun (WGS) entry which is preliminary data.</text>
</comment>
<dbReference type="InterPro" id="IPR017520">
    <property type="entry name" value="CHP03086"/>
</dbReference>
<proteinExistence type="predicted"/>
<evidence type="ECO:0000313" key="3">
    <source>
        <dbReference type="Proteomes" id="UP001596392"/>
    </source>
</evidence>
<dbReference type="SUPFAM" id="SSF109854">
    <property type="entry name" value="DinB/YfiT-like putative metalloenzymes"/>
    <property type="match status" value="1"/>
</dbReference>
<dbReference type="InterPro" id="IPR017517">
    <property type="entry name" value="Maleyloyr_isom"/>
</dbReference>
<dbReference type="EMBL" id="JBHTAC010000080">
    <property type="protein sequence ID" value="MFC7248117.1"/>
    <property type="molecule type" value="Genomic_DNA"/>
</dbReference>
<sequence>MQLISLVTNSAEQTKSVIDGVSNTQLHLPTPCSEWDVSALSSHLLQVVSALRLAGLGQAVPDEHWATSQLTDEWAEQFAAEVRGAVEAWNTPQSWEGEVTMGSAQMPASFVATMLASDLVIHGWDLAKATGQPFRCDGETAEVAAQFVADTGAQGRDMGIYAEPVPVPEGAVALERVIALSGRDPNWRPSA</sequence>
<dbReference type="InterPro" id="IPR034660">
    <property type="entry name" value="DinB/YfiT-like"/>
</dbReference>